<protein>
    <recommendedName>
        <fullName evidence="5">Transcriptional regulator</fullName>
    </recommendedName>
</protein>
<proteinExistence type="predicted"/>
<feature type="domain" description="IrrE N-terminal-like" evidence="1">
    <location>
        <begin position="67"/>
        <end position="187"/>
    </location>
</feature>
<evidence type="ECO:0000313" key="3">
    <source>
        <dbReference type="EMBL" id="GAA3523230.1"/>
    </source>
</evidence>
<dbReference type="Pfam" id="PF09856">
    <property type="entry name" value="ScfRs"/>
    <property type="match status" value="1"/>
</dbReference>
<evidence type="ECO:0000313" key="4">
    <source>
        <dbReference type="Proteomes" id="UP001500689"/>
    </source>
</evidence>
<comment type="caution">
    <text evidence="3">The sequence shown here is derived from an EMBL/GenBank/DDBJ whole genome shotgun (WGS) entry which is preliminary data.</text>
</comment>
<name>A0ABP6UZB3_9PSEU</name>
<dbReference type="Pfam" id="PF06114">
    <property type="entry name" value="Peptidase_M78"/>
    <property type="match status" value="1"/>
</dbReference>
<feature type="domain" description="Short-chain fatty acyl coenzyme A regulators C-terminal" evidence="2">
    <location>
        <begin position="188"/>
        <end position="344"/>
    </location>
</feature>
<evidence type="ECO:0008006" key="5">
    <source>
        <dbReference type="Google" id="ProtNLM"/>
    </source>
</evidence>
<sequence length="348" mass="38252">MENIAALVSEQGLDRGASQQPHEEIRDWFYQRRNYVTELDEPAEKLAATLRLTPGDVRSGLATGLRERHGVQVGPAPLGADQHRYDPERKTLHLSPALRPGQVAFRLASELALLEAGDTIDRLVATGPFSGDTARRLARIGFANYYASALVLPYRVFLGAAERYRYDITRLSDHFGVGFETVCHRLSTLQRRGTRGVPFSFVRVDRAGNISKRQSATGFHFSRAGGSCPLWIVYEAFSSPGRILTQIAELPDGKKYFWLARTVTRTIGGHGDPGKTFAIALGCELRHARRLVYSDGLELGTNAAVTPIGIGCKVCERPACPQRAFPAIGKALRVDEHTSSLLPYPPLA</sequence>
<dbReference type="Proteomes" id="UP001500689">
    <property type="component" value="Unassembled WGS sequence"/>
</dbReference>
<gene>
    <name evidence="3" type="ORF">GCM10022222_01500</name>
</gene>
<evidence type="ECO:0000259" key="1">
    <source>
        <dbReference type="Pfam" id="PF06114"/>
    </source>
</evidence>
<evidence type="ECO:0000259" key="2">
    <source>
        <dbReference type="Pfam" id="PF09856"/>
    </source>
</evidence>
<dbReference type="EMBL" id="BAAAZN010000001">
    <property type="protein sequence ID" value="GAA3523230.1"/>
    <property type="molecule type" value="Genomic_DNA"/>
</dbReference>
<dbReference type="InterPro" id="IPR010359">
    <property type="entry name" value="IrrE_HExxH"/>
</dbReference>
<reference evidence="4" key="1">
    <citation type="journal article" date="2019" name="Int. J. Syst. Evol. Microbiol.">
        <title>The Global Catalogue of Microorganisms (GCM) 10K type strain sequencing project: providing services to taxonomists for standard genome sequencing and annotation.</title>
        <authorList>
            <consortium name="The Broad Institute Genomics Platform"/>
            <consortium name="The Broad Institute Genome Sequencing Center for Infectious Disease"/>
            <person name="Wu L."/>
            <person name="Ma J."/>
        </authorList>
    </citation>
    <scope>NUCLEOTIDE SEQUENCE [LARGE SCALE GENOMIC DNA]</scope>
    <source>
        <strain evidence="4">JCM 16898</strain>
    </source>
</reference>
<dbReference type="InterPro" id="IPR018653">
    <property type="entry name" value="ScfR_C"/>
</dbReference>
<keyword evidence="4" id="KW-1185">Reference proteome</keyword>
<accession>A0ABP6UZB3</accession>
<organism evidence="3 4">
    <name type="scientific">Amycolatopsis ultiminotia</name>
    <dbReference type="NCBI Taxonomy" id="543629"/>
    <lineage>
        <taxon>Bacteria</taxon>
        <taxon>Bacillati</taxon>
        <taxon>Actinomycetota</taxon>
        <taxon>Actinomycetes</taxon>
        <taxon>Pseudonocardiales</taxon>
        <taxon>Pseudonocardiaceae</taxon>
        <taxon>Amycolatopsis</taxon>
    </lineage>
</organism>